<reference evidence="2 3" key="1">
    <citation type="journal article" date="2013" name="Genome Biol.">
        <title>The genome sequence of the most widely cultivated cacao type and its use to identify candidate genes regulating pod color.</title>
        <authorList>
            <person name="Motamayor J.C."/>
            <person name="Mockaitis K."/>
            <person name="Schmutz J."/>
            <person name="Haiminen N."/>
            <person name="Iii D.L."/>
            <person name="Cornejo O."/>
            <person name="Findley S.D."/>
            <person name="Zheng P."/>
            <person name="Utro F."/>
            <person name="Royaert S."/>
            <person name="Saski C."/>
            <person name="Jenkins J."/>
            <person name="Podicheti R."/>
            <person name="Zhao M."/>
            <person name="Scheffler B.E."/>
            <person name="Stack J.C."/>
            <person name="Feltus F.A."/>
            <person name="Mustiga G.M."/>
            <person name="Amores F."/>
            <person name="Phillips W."/>
            <person name="Marelli J.P."/>
            <person name="May G.D."/>
            <person name="Shapiro H."/>
            <person name="Ma J."/>
            <person name="Bustamante C.D."/>
            <person name="Schnell R.J."/>
            <person name="Main D."/>
            <person name="Gilbert D."/>
            <person name="Parida L."/>
            <person name="Kuhn D.N."/>
        </authorList>
    </citation>
    <scope>NUCLEOTIDE SEQUENCE [LARGE SCALE GENOMIC DNA]</scope>
    <source>
        <strain evidence="3">cv. Matina 1-6</strain>
    </source>
</reference>
<dbReference type="HOGENOM" id="CLU_2709840_0_0_1"/>
<evidence type="ECO:0000313" key="2">
    <source>
        <dbReference type="EMBL" id="EOY10688.1"/>
    </source>
</evidence>
<organism evidence="2 3">
    <name type="scientific">Theobroma cacao</name>
    <name type="common">Cacao</name>
    <name type="synonym">Cocoa</name>
    <dbReference type="NCBI Taxonomy" id="3641"/>
    <lineage>
        <taxon>Eukaryota</taxon>
        <taxon>Viridiplantae</taxon>
        <taxon>Streptophyta</taxon>
        <taxon>Embryophyta</taxon>
        <taxon>Tracheophyta</taxon>
        <taxon>Spermatophyta</taxon>
        <taxon>Magnoliopsida</taxon>
        <taxon>eudicotyledons</taxon>
        <taxon>Gunneridae</taxon>
        <taxon>Pentapetalae</taxon>
        <taxon>rosids</taxon>
        <taxon>malvids</taxon>
        <taxon>Malvales</taxon>
        <taxon>Malvaceae</taxon>
        <taxon>Byttnerioideae</taxon>
        <taxon>Theobroma</taxon>
    </lineage>
</organism>
<dbReference type="Gramene" id="EOY10688">
    <property type="protein sequence ID" value="EOY10688"/>
    <property type="gene ID" value="TCM_025990"/>
</dbReference>
<protein>
    <submittedName>
        <fullName evidence="2">Uncharacterized protein</fullName>
    </submittedName>
</protein>
<keyword evidence="3" id="KW-1185">Reference proteome</keyword>
<dbReference type="InParanoid" id="A0A061F1D4"/>
<gene>
    <name evidence="2" type="ORF">TCM_025990</name>
</gene>
<evidence type="ECO:0000256" key="1">
    <source>
        <dbReference type="SAM" id="MobiDB-lite"/>
    </source>
</evidence>
<proteinExistence type="predicted"/>
<dbReference type="EMBL" id="CM001883">
    <property type="protein sequence ID" value="EOY10688.1"/>
    <property type="molecule type" value="Genomic_DNA"/>
</dbReference>
<accession>A0A061F1D4</accession>
<dbReference type="Proteomes" id="UP000026915">
    <property type="component" value="Chromosome 5"/>
</dbReference>
<feature type="compositionally biased region" description="Polar residues" evidence="1">
    <location>
        <begin position="42"/>
        <end position="51"/>
    </location>
</feature>
<dbReference type="AlphaFoldDB" id="A0A061F1D4"/>
<feature type="region of interest" description="Disordered" evidence="1">
    <location>
        <begin position="1"/>
        <end position="51"/>
    </location>
</feature>
<name>A0A061F1D4_THECC</name>
<sequence>MRAPSKLLACPRNHPTGPTIRGKTEEQQNTTRVTHQQHQKRSSQNTETRLHQPSEQIDINFLTWKNPCCNEHF</sequence>
<evidence type="ECO:0000313" key="3">
    <source>
        <dbReference type="Proteomes" id="UP000026915"/>
    </source>
</evidence>